<sequence>MASIGSLIFCTECGNLLPASKGSQKNILQCDCCGAENQDHAPKTSTTRSKPSDFPSLLRQKLSTVQTVERHKVQTERIDANTDCPKCGVRGVRYSEVQQRSADEGSTILFNCVCGERYDGLSDSIPRPLANFGLCRWSVNN</sequence>
<dbReference type="InterPro" id="IPR001222">
    <property type="entry name" value="Znf_TFIIS"/>
</dbReference>
<dbReference type="SMART" id="SM00440">
    <property type="entry name" value="ZnF_C2C2"/>
    <property type="match status" value="1"/>
</dbReference>
<feature type="domain" description="TFIIS-type" evidence="7">
    <location>
        <begin position="80"/>
        <end position="119"/>
    </location>
</feature>
<evidence type="ECO:0000259" key="7">
    <source>
        <dbReference type="PROSITE" id="PS51133"/>
    </source>
</evidence>
<dbReference type="InterPro" id="IPR019761">
    <property type="entry name" value="DNA-dir_RNA_pol-M_15_CS"/>
</dbReference>
<keyword evidence="4 6" id="KW-0804">Transcription</keyword>
<evidence type="ECO:0000313" key="9">
    <source>
        <dbReference type="Proteomes" id="UP001239445"/>
    </source>
</evidence>
<protein>
    <recommendedName>
        <fullName evidence="7">TFIIS-type domain-containing protein</fullName>
    </recommendedName>
</protein>
<evidence type="ECO:0000256" key="5">
    <source>
        <dbReference type="PROSITE-ProRule" id="PRU00472"/>
    </source>
</evidence>
<reference evidence="8" key="1">
    <citation type="submission" date="2023-06" db="EMBL/GenBank/DDBJ databases">
        <title>Genome-scale phylogeny and comparative genomics of the fungal order Sordariales.</title>
        <authorList>
            <consortium name="Lawrence Berkeley National Laboratory"/>
            <person name="Hensen N."/>
            <person name="Bonometti L."/>
            <person name="Westerberg I."/>
            <person name="Brannstrom I.O."/>
            <person name="Guillou S."/>
            <person name="Cros-Aarteil S."/>
            <person name="Calhoun S."/>
            <person name="Haridas S."/>
            <person name="Kuo A."/>
            <person name="Mondo S."/>
            <person name="Pangilinan J."/>
            <person name="Riley R."/>
            <person name="Labutti K."/>
            <person name="Andreopoulos B."/>
            <person name="Lipzen A."/>
            <person name="Chen C."/>
            <person name="Yanf M."/>
            <person name="Daum C."/>
            <person name="Ng V."/>
            <person name="Clum A."/>
            <person name="Steindorff A."/>
            <person name="Ohm R."/>
            <person name="Martin F."/>
            <person name="Silar P."/>
            <person name="Natvig D."/>
            <person name="Lalanne C."/>
            <person name="Gautier V."/>
            <person name="Ament-Velasquez S.L."/>
            <person name="Kruys A."/>
            <person name="Hutchinson M.I."/>
            <person name="Powell A.J."/>
            <person name="Barry K."/>
            <person name="Miller A.N."/>
            <person name="Grigoriev I.V."/>
            <person name="Debuchy R."/>
            <person name="Gladieux P."/>
            <person name="Thoren M.H."/>
            <person name="Johannesson H."/>
        </authorList>
    </citation>
    <scope>NUCLEOTIDE SEQUENCE</scope>
    <source>
        <strain evidence="8">PSN4</strain>
    </source>
</reference>
<dbReference type="GO" id="GO:0005736">
    <property type="term" value="C:RNA polymerase I complex"/>
    <property type="evidence" value="ECO:0007669"/>
    <property type="project" value="TreeGrafter"/>
</dbReference>
<dbReference type="PANTHER" id="PTHR11239">
    <property type="entry name" value="DNA-DIRECTED RNA POLYMERASE"/>
    <property type="match status" value="1"/>
</dbReference>
<name>A0AAJ0F8U6_9PEZI</name>
<evidence type="ECO:0000256" key="2">
    <source>
        <dbReference type="ARBA" id="ARBA00022771"/>
    </source>
</evidence>
<evidence type="ECO:0000256" key="4">
    <source>
        <dbReference type="ARBA" id="ARBA00023163"/>
    </source>
</evidence>
<dbReference type="Pfam" id="PF01096">
    <property type="entry name" value="Zn_ribbon_TFIIS"/>
    <property type="match status" value="1"/>
</dbReference>
<gene>
    <name evidence="8" type="ORF">QBC47DRAFT_420426</name>
</gene>
<evidence type="ECO:0000256" key="6">
    <source>
        <dbReference type="RuleBase" id="RU003474"/>
    </source>
</evidence>
<keyword evidence="1 6" id="KW-0479">Metal-binding</keyword>
<keyword evidence="6" id="KW-0240">DNA-directed RNA polymerase</keyword>
<dbReference type="SUPFAM" id="SSF57783">
    <property type="entry name" value="Zinc beta-ribbon"/>
    <property type="match status" value="1"/>
</dbReference>
<comment type="similarity">
    <text evidence="6">Belongs to the archaeal rpoM/eukaryotic RPA12/RPB9/RPC11 RNA polymerase family.</text>
</comment>
<dbReference type="PANTHER" id="PTHR11239:SF14">
    <property type="entry name" value="DNA-DIRECTED RNA POLYMERASE I SUBUNIT RPA12"/>
    <property type="match status" value="1"/>
</dbReference>
<organism evidence="8 9">
    <name type="scientific">Echria macrotheca</name>
    <dbReference type="NCBI Taxonomy" id="438768"/>
    <lineage>
        <taxon>Eukaryota</taxon>
        <taxon>Fungi</taxon>
        <taxon>Dikarya</taxon>
        <taxon>Ascomycota</taxon>
        <taxon>Pezizomycotina</taxon>
        <taxon>Sordariomycetes</taxon>
        <taxon>Sordariomycetidae</taxon>
        <taxon>Sordariales</taxon>
        <taxon>Schizotheciaceae</taxon>
        <taxon>Echria</taxon>
    </lineage>
</organism>
<dbReference type="GO" id="GO:0003676">
    <property type="term" value="F:nucleic acid binding"/>
    <property type="evidence" value="ECO:0007669"/>
    <property type="project" value="InterPro"/>
</dbReference>
<dbReference type="EMBL" id="MU839828">
    <property type="protein sequence ID" value="KAK1759476.1"/>
    <property type="molecule type" value="Genomic_DNA"/>
</dbReference>
<keyword evidence="2 5" id="KW-0863">Zinc-finger</keyword>
<keyword evidence="9" id="KW-1185">Reference proteome</keyword>
<dbReference type="InterPro" id="IPR012164">
    <property type="entry name" value="Rpa12/Rpb9/Rpc10/TFS"/>
</dbReference>
<evidence type="ECO:0000313" key="8">
    <source>
        <dbReference type="EMBL" id="KAK1759476.1"/>
    </source>
</evidence>
<dbReference type="GO" id="GO:0006363">
    <property type="term" value="P:termination of RNA polymerase I transcription"/>
    <property type="evidence" value="ECO:0007669"/>
    <property type="project" value="TreeGrafter"/>
</dbReference>
<comment type="caution">
    <text evidence="8">The sequence shown here is derived from an EMBL/GenBank/DDBJ whole genome shotgun (WGS) entry which is preliminary data.</text>
</comment>
<dbReference type="GO" id="GO:0008270">
    <property type="term" value="F:zinc ion binding"/>
    <property type="evidence" value="ECO:0007669"/>
    <property type="project" value="UniProtKB-KW"/>
</dbReference>
<proteinExistence type="inferred from homology"/>
<dbReference type="GO" id="GO:0003899">
    <property type="term" value="F:DNA-directed RNA polymerase activity"/>
    <property type="evidence" value="ECO:0007669"/>
    <property type="project" value="InterPro"/>
</dbReference>
<evidence type="ECO:0000256" key="1">
    <source>
        <dbReference type="ARBA" id="ARBA00022723"/>
    </source>
</evidence>
<evidence type="ECO:0000256" key="3">
    <source>
        <dbReference type="ARBA" id="ARBA00022833"/>
    </source>
</evidence>
<dbReference type="PROSITE" id="PS01030">
    <property type="entry name" value="RNA_POL_M_15KD"/>
    <property type="match status" value="1"/>
</dbReference>
<keyword evidence="3" id="KW-0862">Zinc</keyword>
<dbReference type="Pfam" id="PF02150">
    <property type="entry name" value="Zn_ribbon_RPB9"/>
    <property type="match status" value="1"/>
</dbReference>
<dbReference type="Gene3D" id="2.20.25.10">
    <property type="match status" value="1"/>
</dbReference>
<dbReference type="AlphaFoldDB" id="A0AAJ0F8U6"/>
<dbReference type="Proteomes" id="UP001239445">
    <property type="component" value="Unassembled WGS sequence"/>
</dbReference>
<dbReference type="GO" id="GO:0055029">
    <property type="term" value="C:nuclear DNA-directed RNA polymerase complex"/>
    <property type="evidence" value="ECO:0007669"/>
    <property type="project" value="UniProtKB-ARBA"/>
</dbReference>
<dbReference type="InterPro" id="IPR001529">
    <property type="entry name" value="Zn_ribbon_RPB9"/>
</dbReference>
<dbReference type="PROSITE" id="PS51133">
    <property type="entry name" value="ZF_TFIIS_2"/>
    <property type="match status" value="1"/>
</dbReference>
<accession>A0AAJ0F8U6</accession>